<organism evidence="1 2">
    <name type="scientific">Thraustotheca clavata</name>
    <dbReference type="NCBI Taxonomy" id="74557"/>
    <lineage>
        <taxon>Eukaryota</taxon>
        <taxon>Sar</taxon>
        <taxon>Stramenopiles</taxon>
        <taxon>Oomycota</taxon>
        <taxon>Saprolegniomycetes</taxon>
        <taxon>Saprolegniales</taxon>
        <taxon>Achlyaceae</taxon>
        <taxon>Thraustotheca</taxon>
    </lineage>
</organism>
<gene>
    <name evidence="1" type="ORF">THRCLA_21048</name>
</gene>
<evidence type="ECO:0000313" key="2">
    <source>
        <dbReference type="Proteomes" id="UP000243217"/>
    </source>
</evidence>
<evidence type="ECO:0000313" key="1">
    <source>
        <dbReference type="EMBL" id="OQS03848.1"/>
    </source>
</evidence>
<accession>A0A1W0A0Q9</accession>
<dbReference type="EMBL" id="JNBS01000748">
    <property type="protein sequence ID" value="OQS03848.1"/>
    <property type="molecule type" value="Genomic_DNA"/>
</dbReference>
<protein>
    <submittedName>
        <fullName evidence="1">Glucokinase</fullName>
    </submittedName>
</protein>
<keyword evidence="1" id="KW-0418">Kinase</keyword>
<dbReference type="InterPro" id="IPR043129">
    <property type="entry name" value="ATPase_NBD"/>
</dbReference>
<dbReference type="GO" id="GO:0009384">
    <property type="term" value="F:N-acylmannosamine kinase activity"/>
    <property type="evidence" value="ECO:0007669"/>
    <property type="project" value="TreeGrafter"/>
</dbReference>
<dbReference type="PANTHER" id="PTHR18964:SF149">
    <property type="entry name" value="BIFUNCTIONAL UDP-N-ACETYLGLUCOSAMINE 2-EPIMERASE_N-ACETYLMANNOSAMINE KINASE"/>
    <property type="match status" value="1"/>
</dbReference>
<name>A0A1W0A0Q9_9STRA</name>
<dbReference type="STRING" id="74557.A0A1W0A0Q9"/>
<dbReference type="PANTHER" id="PTHR18964">
    <property type="entry name" value="ROK (REPRESSOR, ORF, KINASE) FAMILY"/>
    <property type="match status" value="1"/>
</dbReference>
<keyword evidence="1" id="KW-0808">Transferase</keyword>
<keyword evidence="2" id="KW-1185">Reference proteome</keyword>
<dbReference type="InterPro" id="IPR000600">
    <property type="entry name" value="ROK"/>
</dbReference>
<dbReference type="Pfam" id="PF00480">
    <property type="entry name" value="ROK"/>
    <property type="match status" value="1"/>
</dbReference>
<dbReference type="GO" id="GO:0008761">
    <property type="term" value="F:UDP-N-acetylglucosamine 2-epimerase activity"/>
    <property type="evidence" value="ECO:0007669"/>
    <property type="project" value="TreeGrafter"/>
</dbReference>
<comment type="caution">
    <text evidence="1">The sequence shown here is derived from an EMBL/GenBank/DDBJ whole genome shotgun (WGS) entry which is preliminary data.</text>
</comment>
<dbReference type="AlphaFoldDB" id="A0A1W0A0Q9"/>
<dbReference type="SUPFAM" id="SSF53067">
    <property type="entry name" value="Actin-like ATPase domain"/>
    <property type="match status" value="1"/>
</dbReference>
<sequence length="328" mass="34311">MFIGIDLGGTSVKVGLVSVDGELLHRSQRAITDREASAVISLCAELAHECVEGHGVNWSVVSAVGIGCPGQLSQGIIHAAANFPNWTEVALEHDLHILLGVPTVLVNDADAAVAAEHWVGAAAEVKNFLMLSTLTLGTGVGFGIVNNDEIVSGGTGCIEGGHIIMVPNGRLCGCSQRGCLEAYSSATALIGQAKLRATNSEVSSALSSVSVDEINAKMIFEFAANGDQVCKELIDEVGNDVADYLGLACVNFCRTLDPEMIVFSGGIAEAGESFIQLIREAYNKYTWTRLPNPVVLKKASVGYDSGILGAAAFAFRLCAKRVASGEVE</sequence>
<dbReference type="OrthoDB" id="61890at2759"/>
<reference evidence="1 2" key="1">
    <citation type="journal article" date="2014" name="Genome Biol. Evol.">
        <title>The secreted proteins of Achlya hypogyna and Thraustotheca clavata identify the ancestral oomycete secretome and reveal gene acquisitions by horizontal gene transfer.</title>
        <authorList>
            <person name="Misner I."/>
            <person name="Blouin N."/>
            <person name="Leonard G."/>
            <person name="Richards T.A."/>
            <person name="Lane C.E."/>
        </authorList>
    </citation>
    <scope>NUCLEOTIDE SEQUENCE [LARGE SCALE GENOMIC DNA]</scope>
    <source>
        <strain evidence="1 2">ATCC 34112</strain>
    </source>
</reference>
<dbReference type="Proteomes" id="UP000243217">
    <property type="component" value="Unassembled WGS sequence"/>
</dbReference>
<dbReference type="Gene3D" id="3.30.420.40">
    <property type="match status" value="2"/>
</dbReference>
<proteinExistence type="predicted"/>